<gene>
    <name evidence="1" type="ORF">F4820DRAFT_461225</name>
</gene>
<keyword evidence="1" id="KW-0378">Hydrolase</keyword>
<protein>
    <submittedName>
        <fullName evidence="1">Glycoside hydrolase family 55 protein</fullName>
    </submittedName>
</protein>
<dbReference type="Proteomes" id="UP001497700">
    <property type="component" value="Unassembled WGS sequence"/>
</dbReference>
<organism evidence="1 2">
    <name type="scientific">Hypoxylon rubiginosum</name>
    <dbReference type="NCBI Taxonomy" id="110542"/>
    <lineage>
        <taxon>Eukaryota</taxon>
        <taxon>Fungi</taxon>
        <taxon>Dikarya</taxon>
        <taxon>Ascomycota</taxon>
        <taxon>Pezizomycotina</taxon>
        <taxon>Sordariomycetes</taxon>
        <taxon>Xylariomycetidae</taxon>
        <taxon>Xylariales</taxon>
        <taxon>Hypoxylaceae</taxon>
        <taxon>Hypoxylon</taxon>
    </lineage>
</organism>
<comment type="caution">
    <text evidence="1">The sequence shown here is derived from an EMBL/GenBank/DDBJ whole genome shotgun (WGS) entry which is preliminary data.</text>
</comment>
<evidence type="ECO:0000313" key="2">
    <source>
        <dbReference type="Proteomes" id="UP001497700"/>
    </source>
</evidence>
<evidence type="ECO:0000313" key="1">
    <source>
        <dbReference type="EMBL" id="KAI4861029.1"/>
    </source>
</evidence>
<proteinExistence type="predicted"/>
<accession>A0ACB9YPW7</accession>
<keyword evidence="2" id="KW-1185">Reference proteome</keyword>
<name>A0ACB9YPW7_9PEZI</name>
<sequence>MRSFVAAALFLPAILGERLVIPEVRNAVSSQLAEFSGYTGDYASAAADDALPVIPDSAHESRSAQAKVEERATTTYWYETITHQGISAFNTNKATYKVYRNVKDYGAKGDGKTDDTAAINKAISDGSRCAPGSCTSSSTTNAVVYFPAGTYMVSSSIVDYYATNLIGNPNNMPILKATAGFSGFGVIDGAQYQAGGVLPYGATNIFWRQVKNFVIDLTSIPATTEATGIHWPTAQATSLQNIVFKMSTNSGTKHQGVFIEEGSGGILNDLVFYGGLYGAVFGNQQFTVRNLTFNNAVTAIYQLWDWGWTYKSISVSNNNCTVGLDMATRDSSAETVGSVTFFDSSFTNTKIAFNISRSAKSTPTAGGSLAIENVSLKNVPTAIQYGPTKSALLAGTTGSTTIASWVSGNVYNPTGPKTTAGAITPPTRPSVLVSGGKYYERSKPSYADLASASFSSVRTGGAKGDGTTDDTSALQKVITAAASAGKVVYFDAGTYKVTKTLLIPAGSKIVGEGYPVIMSSGSYFSNINVPQVVVQIGNAGDSGTVEWSDMIVSTQGAQAGAILIRWNLNSPVGSPSGMWDVHTRIGGTTGSNLSLANCPSTPSSTAVNSNCIAGYISVHVSKTAARLYMENVWLWAADHDVDDKSLTQIKVFAGRGLLVESTVGTLWLVGTSIEHHVRYQYEFSNTQNIFAGQIQTETPYHQPSPGARQPFPLNTTIDDPNFDILCPQGSSAATCSEAWGLRVSASKNVLIYGAGLYSFFNNFSTACSAKGASSLCQTGLVQYDSASTKTFWIYGLNTVGAYGMIYRDTTKLADYSANVNVFPSSIIAFTSNN</sequence>
<reference evidence="1 2" key="1">
    <citation type="journal article" date="2022" name="New Phytol.">
        <title>Ecological generalism drives hyperdiversity of secondary metabolite gene clusters in xylarialean endophytes.</title>
        <authorList>
            <person name="Franco M.E.E."/>
            <person name="Wisecaver J.H."/>
            <person name="Arnold A.E."/>
            <person name="Ju Y.M."/>
            <person name="Slot J.C."/>
            <person name="Ahrendt S."/>
            <person name="Moore L.P."/>
            <person name="Eastman K.E."/>
            <person name="Scott K."/>
            <person name="Konkel Z."/>
            <person name="Mondo S.J."/>
            <person name="Kuo A."/>
            <person name="Hayes R.D."/>
            <person name="Haridas S."/>
            <person name="Andreopoulos B."/>
            <person name="Riley R."/>
            <person name="LaButti K."/>
            <person name="Pangilinan J."/>
            <person name="Lipzen A."/>
            <person name="Amirebrahimi M."/>
            <person name="Yan J."/>
            <person name="Adam C."/>
            <person name="Keymanesh K."/>
            <person name="Ng V."/>
            <person name="Louie K."/>
            <person name="Northen T."/>
            <person name="Drula E."/>
            <person name="Henrissat B."/>
            <person name="Hsieh H.M."/>
            <person name="Youens-Clark K."/>
            <person name="Lutzoni F."/>
            <person name="Miadlikowska J."/>
            <person name="Eastwood D.C."/>
            <person name="Hamelin R.C."/>
            <person name="Grigoriev I.V."/>
            <person name="U'Ren J.M."/>
        </authorList>
    </citation>
    <scope>NUCLEOTIDE SEQUENCE [LARGE SCALE GENOMIC DNA]</scope>
    <source>
        <strain evidence="1 2">CBS 119005</strain>
    </source>
</reference>
<dbReference type="EMBL" id="MU393564">
    <property type="protein sequence ID" value="KAI4861029.1"/>
    <property type="molecule type" value="Genomic_DNA"/>
</dbReference>